<feature type="compositionally biased region" description="Basic and acidic residues" evidence="6">
    <location>
        <begin position="376"/>
        <end position="411"/>
    </location>
</feature>
<evidence type="ECO:0000256" key="5">
    <source>
        <dbReference type="SAM" id="Coils"/>
    </source>
</evidence>
<keyword evidence="3" id="KW-1133">Transmembrane helix</keyword>
<dbReference type="GO" id="GO:0034975">
    <property type="term" value="P:protein folding in endoplasmic reticulum"/>
    <property type="evidence" value="ECO:0007669"/>
    <property type="project" value="TreeGrafter"/>
</dbReference>
<evidence type="ECO:0000313" key="10">
    <source>
        <dbReference type="Proteomes" id="UP000094020"/>
    </source>
</evidence>
<dbReference type="GO" id="GO:0005737">
    <property type="term" value="C:cytoplasm"/>
    <property type="evidence" value="ECO:0007669"/>
    <property type="project" value="TreeGrafter"/>
</dbReference>
<feature type="compositionally biased region" description="Polar residues" evidence="6">
    <location>
        <begin position="216"/>
        <end position="227"/>
    </location>
</feature>
<feature type="compositionally biased region" description="Polar residues" evidence="6">
    <location>
        <begin position="821"/>
        <end position="849"/>
    </location>
</feature>
<feature type="domain" description="SUN" evidence="7">
    <location>
        <begin position="180"/>
        <end position="359"/>
    </location>
</feature>
<feature type="compositionally biased region" description="Polar residues" evidence="6">
    <location>
        <begin position="1"/>
        <end position="22"/>
    </location>
</feature>
<evidence type="ECO:0000256" key="2">
    <source>
        <dbReference type="ARBA" id="ARBA00022692"/>
    </source>
</evidence>
<evidence type="ECO:0000256" key="1">
    <source>
        <dbReference type="ARBA" id="ARBA00004308"/>
    </source>
</evidence>
<dbReference type="GeneID" id="30172682"/>
<feature type="region of interest" description="Disordered" evidence="6">
    <location>
        <begin position="1"/>
        <end position="43"/>
    </location>
</feature>
<organism evidence="8">
    <name type="scientific">Kwoniella pini CBS 10737</name>
    <dbReference type="NCBI Taxonomy" id="1296096"/>
    <lineage>
        <taxon>Eukaryota</taxon>
        <taxon>Fungi</taxon>
        <taxon>Dikarya</taxon>
        <taxon>Basidiomycota</taxon>
        <taxon>Agaricomycotina</taxon>
        <taxon>Tremellomycetes</taxon>
        <taxon>Tremellales</taxon>
        <taxon>Cryptococcaceae</taxon>
        <taxon>Kwoniella</taxon>
    </lineage>
</organism>
<feature type="compositionally biased region" description="Polar residues" evidence="6">
    <location>
        <begin position="144"/>
        <end position="176"/>
    </location>
</feature>
<feature type="compositionally biased region" description="Low complexity" evidence="6">
    <location>
        <begin position="500"/>
        <end position="526"/>
    </location>
</feature>
<evidence type="ECO:0000313" key="9">
    <source>
        <dbReference type="EMBL" id="WWC70163.1"/>
    </source>
</evidence>
<keyword evidence="4" id="KW-0472">Membrane</keyword>
<reference evidence="8" key="1">
    <citation type="submission" date="2013-07" db="EMBL/GenBank/DDBJ databases">
        <title>The Genome Sequence of Cryptococcus pinus CBS10737.</title>
        <authorList>
            <consortium name="The Broad Institute Genome Sequencing Platform"/>
            <person name="Cuomo C."/>
            <person name="Litvintseva A."/>
            <person name="Chen Y."/>
            <person name="Heitman J."/>
            <person name="Sun S."/>
            <person name="Springer D."/>
            <person name="Dromer F."/>
            <person name="Young S.K."/>
            <person name="Zeng Q."/>
            <person name="Gargeya S."/>
            <person name="Fitzgerald M."/>
            <person name="Abouelleil A."/>
            <person name="Alvarado L."/>
            <person name="Berlin A.M."/>
            <person name="Chapman S.B."/>
            <person name="Dewar J."/>
            <person name="Goldberg J."/>
            <person name="Griggs A."/>
            <person name="Gujja S."/>
            <person name="Hansen M."/>
            <person name="Howarth C."/>
            <person name="Imamovic A."/>
            <person name="Larimer J."/>
            <person name="McCowan C."/>
            <person name="Murphy C."/>
            <person name="Pearson M."/>
            <person name="Priest M."/>
            <person name="Roberts A."/>
            <person name="Saif S."/>
            <person name="Shea T."/>
            <person name="Sykes S."/>
            <person name="Wortman J."/>
            <person name="Nusbaum C."/>
            <person name="Birren B."/>
        </authorList>
    </citation>
    <scope>NUCLEOTIDE SEQUENCE [LARGE SCALE GENOMIC DNA]</scope>
    <source>
        <strain evidence="8">CBS 10737</strain>
    </source>
</reference>
<dbReference type="PANTHER" id="PTHR12953:SF0">
    <property type="entry name" value="SUN DOMAIN-CONTAINING OSSIFICATION FACTOR"/>
    <property type="match status" value="1"/>
</dbReference>
<gene>
    <name evidence="8" type="ORF">I206_04313</name>
    <name evidence="9" type="ORF">I206_104111</name>
</gene>
<feature type="compositionally biased region" description="Low complexity" evidence="6">
    <location>
        <begin position="94"/>
        <end position="104"/>
    </location>
</feature>
<dbReference type="Proteomes" id="UP000094020">
    <property type="component" value="Chromosome 5"/>
</dbReference>
<dbReference type="InterPro" id="IPR012919">
    <property type="entry name" value="SUN_dom"/>
</dbReference>
<dbReference type="STRING" id="1296096.A0A1B9I2M4"/>
<evidence type="ECO:0000313" key="8">
    <source>
        <dbReference type="EMBL" id="OCF49787.1"/>
    </source>
</evidence>
<feature type="region of interest" description="Disordered" evidence="6">
    <location>
        <begin position="443"/>
        <end position="527"/>
    </location>
</feature>
<evidence type="ECO:0000256" key="6">
    <source>
        <dbReference type="SAM" id="MobiDB-lite"/>
    </source>
</evidence>
<dbReference type="PROSITE" id="PS51469">
    <property type="entry name" value="SUN"/>
    <property type="match status" value="1"/>
</dbReference>
<evidence type="ECO:0000256" key="3">
    <source>
        <dbReference type="ARBA" id="ARBA00022989"/>
    </source>
</evidence>
<protein>
    <recommendedName>
        <fullName evidence="7">SUN domain-containing protein</fullName>
    </recommendedName>
</protein>
<feature type="region of interest" description="Disordered" evidence="6">
    <location>
        <begin position="683"/>
        <end position="858"/>
    </location>
</feature>
<feature type="compositionally biased region" description="Low complexity" evidence="6">
    <location>
        <begin position="450"/>
        <end position="459"/>
    </location>
</feature>
<feature type="region of interest" description="Disordered" evidence="6">
    <location>
        <begin position="373"/>
        <end position="411"/>
    </location>
</feature>
<feature type="compositionally biased region" description="Polar residues" evidence="6">
    <location>
        <begin position="460"/>
        <end position="499"/>
    </location>
</feature>
<feature type="region of interest" description="Disordered" evidence="6">
    <location>
        <begin position="77"/>
        <end position="229"/>
    </location>
</feature>
<dbReference type="EMBL" id="CP144523">
    <property type="protein sequence ID" value="WWC70163.1"/>
    <property type="molecule type" value="Genomic_DNA"/>
</dbReference>
<dbReference type="Pfam" id="PF07738">
    <property type="entry name" value="Sad1_UNC"/>
    <property type="match status" value="1"/>
</dbReference>
<feature type="region of interest" description="Disordered" evidence="6">
    <location>
        <begin position="924"/>
        <end position="953"/>
    </location>
</feature>
<comment type="subcellular location">
    <subcellularLocation>
        <location evidence="1">Endomembrane system</location>
    </subcellularLocation>
</comment>
<dbReference type="EMBL" id="KI894011">
    <property type="protein sequence ID" value="OCF49787.1"/>
    <property type="molecule type" value="Genomic_DNA"/>
</dbReference>
<feature type="compositionally biased region" description="Basic and acidic residues" evidence="6">
    <location>
        <begin position="105"/>
        <end position="115"/>
    </location>
</feature>
<dbReference type="PANTHER" id="PTHR12953">
    <property type="entry name" value="MEMBRANE PROTEIN CH1 RELATED"/>
    <property type="match status" value="1"/>
</dbReference>
<reference evidence="8" key="3">
    <citation type="submission" date="2016-07" db="EMBL/GenBank/DDBJ databases">
        <title>Evolution of pathogenesis and genome organization in the Tremellales.</title>
        <authorList>
            <person name="Cuomo C."/>
            <person name="Litvintseva A."/>
            <person name="Heitman J."/>
            <person name="Chen Y."/>
            <person name="Sun S."/>
            <person name="Springer D."/>
            <person name="Dromer F."/>
            <person name="Young S."/>
            <person name="Zeng Q."/>
            <person name="Chapman S."/>
            <person name="Gujja S."/>
            <person name="Saif S."/>
            <person name="Birren B."/>
        </authorList>
    </citation>
    <scope>NUCLEOTIDE SEQUENCE</scope>
    <source>
        <strain evidence="8">CBS 10737</strain>
    </source>
</reference>
<feature type="compositionally biased region" description="Acidic residues" evidence="6">
    <location>
        <begin position="116"/>
        <end position="125"/>
    </location>
</feature>
<reference evidence="9" key="2">
    <citation type="submission" date="2013-07" db="EMBL/GenBank/DDBJ databases">
        <authorList>
            <consortium name="The Broad Institute Genome Sequencing Platform"/>
            <person name="Cuomo C."/>
            <person name="Litvintseva A."/>
            <person name="Chen Y."/>
            <person name="Heitman J."/>
            <person name="Sun S."/>
            <person name="Springer D."/>
            <person name="Dromer F."/>
            <person name="Young S.K."/>
            <person name="Zeng Q."/>
            <person name="Gargeya S."/>
            <person name="Fitzgerald M."/>
            <person name="Abouelleil A."/>
            <person name="Alvarado L."/>
            <person name="Berlin A.M."/>
            <person name="Chapman S.B."/>
            <person name="Dewar J."/>
            <person name="Goldberg J."/>
            <person name="Griggs A."/>
            <person name="Gujja S."/>
            <person name="Hansen M."/>
            <person name="Howarth C."/>
            <person name="Imamovic A."/>
            <person name="Larimer J."/>
            <person name="McCowan C."/>
            <person name="Murphy C."/>
            <person name="Pearson M."/>
            <person name="Priest M."/>
            <person name="Roberts A."/>
            <person name="Saif S."/>
            <person name="Shea T."/>
            <person name="Sykes S."/>
            <person name="Wortman J."/>
            <person name="Nusbaum C."/>
            <person name="Birren B."/>
        </authorList>
    </citation>
    <scope>NUCLEOTIDE SEQUENCE</scope>
    <source>
        <strain evidence="9">CBS 10737</strain>
    </source>
</reference>
<dbReference type="GO" id="GO:0016020">
    <property type="term" value="C:membrane"/>
    <property type="evidence" value="ECO:0007669"/>
    <property type="project" value="InterPro"/>
</dbReference>
<dbReference type="KEGG" id="kpin:30172682"/>
<reference evidence="9" key="4">
    <citation type="submission" date="2024-02" db="EMBL/GenBank/DDBJ databases">
        <title>Comparative genomics of Cryptococcus and Kwoniella reveals pathogenesis evolution and contrasting modes of karyotype evolution via chromosome fusion or intercentromeric recombination.</title>
        <authorList>
            <person name="Coelho M.A."/>
            <person name="David-Palma M."/>
            <person name="Shea T."/>
            <person name="Bowers K."/>
            <person name="McGinley-Smith S."/>
            <person name="Mohammad A.W."/>
            <person name="Gnirke A."/>
            <person name="Yurkov A.M."/>
            <person name="Nowrousian M."/>
            <person name="Sun S."/>
            <person name="Cuomo C.A."/>
            <person name="Heitman J."/>
        </authorList>
    </citation>
    <scope>NUCLEOTIDE SEQUENCE</scope>
    <source>
        <strain evidence="9">CBS 10737</strain>
    </source>
</reference>
<feature type="compositionally biased region" description="Low complexity" evidence="6">
    <location>
        <begin position="182"/>
        <end position="193"/>
    </location>
</feature>
<accession>A0A1B9I2M4</accession>
<feature type="coiled-coil region" evidence="5">
    <location>
        <begin position="591"/>
        <end position="625"/>
    </location>
</feature>
<feature type="compositionally biased region" description="Polar residues" evidence="6">
    <location>
        <begin position="758"/>
        <end position="785"/>
    </location>
</feature>
<sequence>MASQQPSKASPDSTLGEPTTSGLPDPSPLATSVPGHHSEVDTGISSSNIWTHLRPAENTCDVSQAKDEVDVLLNATTLGDSVLSTSVDSAPAKSTESSETFISFEDWKRIKQAEEEAREDEDEEVAAAAASSSELQQSSTTLENAQLPTDVVSNQTDNKNASNISNTSAQSTVQSKGKTENSTSSRRSSEQPSASPPPISHHNRYNYASPDCSARIHSSSPQTQHASSLLHKSRDRYMLTPCKAKEHWVVVELCDEIRIEAVEIAIWEFFSGVVRDVRISIGGEDDEEYEDDPADDVTGRSVKWKEVASFVGKNVRGVQTFTLSQPTSFHRFIRLDFPSYYGSEYYCPVSQLKVFGMNQMEAFKWEQKRINAASKGKNEAKEKEAEERRAKERAEKEQREKDEKEKQQEREKELDALEKLLHEQAGRKVPDILTETAILSKLQTTPQVTSSDIRSTSSSNVDASIPKSSASSINVSQIPASSPSLDNVSSEPTQTAQVTSKTSTDYSSQASSSSSSTYARSSPPRTDSSESIYAFIIRRLNDLEGNSTLVARYIEEQAKVMRHMLTRVEKGWDGWKGEDRGRWEQERMRQEDRLGKVISQLEQQRSAFEEERRTLQSQMRGLAEELGYERRRGLAQMFVMFIIIFLGFISRSSTIDAVLKPLLAEAKRRRSIYGGKSFSGPLTGLRIDMGEGRPPAVIGQGRPKNLSDFNDDLIPQVDSPTSSTLTPISTKSYSRSLGKNNSIKRSGTPRQRKLPPGVNTNFRSISSTDYLPINSSTYTNTSESGMISPEPRGSLSSSLSKPNGGPLKKLSRTSHLHILDSNLNKLKSKSPRSINNSTMTSPVNGNSPSSKEDDSKTPKKFKLNQQFQNNNHMLSDLIVGGISPFTVQPSSIPDQINLDDGPSDWGTDVETETSVSEIENEIENVDDKSHEEEEEEGTNEMIKKELSEIWNNP</sequence>
<feature type="compositionally biased region" description="Low complexity" evidence="6">
    <location>
        <begin position="126"/>
        <end position="143"/>
    </location>
</feature>
<feature type="compositionally biased region" description="Polar residues" evidence="6">
    <location>
        <begin position="77"/>
        <end position="88"/>
    </location>
</feature>
<dbReference type="InterPro" id="IPR045120">
    <property type="entry name" value="Suco/Slp1-like"/>
</dbReference>
<dbReference type="OrthoDB" id="266334at2759"/>
<evidence type="ECO:0000256" key="4">
    <source>
        <dbReference type="ARBA" id="ARBA00023136"/>
    </source>
</evidence>
<proteinExistence type="predicted"/>
<feature type="compositionally biased region" description="Polar residues" evidence="6">
    <location>
        <begin position="733"/>
        <end position="749"/>
    </location>
</feature>
<keyword evidence="5" id="KW-0175">Coiled coil</keyword>
<feature type="compositionally biased region" description="Low complexity" evidence="6">
    <location>
        <begin position="719"/>
        <end position="732"/>
    </location>
</feature>
<keyword evidence="10" id="KW-1185">Reference proteome</keyword>
<keyword evidence="2" id="KW-0812">Transmembrane</keyword>
<name>A0A1B9I2M4_9TREE</name>
<evidence type="ECO:0000259" key="7">
    <source>
        <dbReference type="PROSITE" id="PS51469"/>
    </source>
</evidence>
<dbReference type="AlphaFoldDB" id="A0A1B9I2M4"/>
<dbReference type="RefSeq" id="XP_019011006.1">
    <property type="nucleotide sequence ID" value="XM_019156048.1"/>
</dbReference>
<dbReference type="GO" id="GO:0012505">
    <property type="term" value="C:endomembrane system"/>
    <property type="evidence" value="ECO:0007669"/>
    <property type="project" value="UniProtKB-SubCell"/>
</dbReference>